<evidence type="ECO:0000256" key="6">
    <source>
        <dbReference type="SAM" id="MobiDB-lite"/>
    </source>
</evidence>
<gene>
    <name evidence="5" type="primary">recX</name>
    <name evidence="9" type="ORF">J2S49_000349</name>
</gene>
<evidence type="ECO:0000259" key="7">
    <source>
        <dbReference type="Pfam" id="PF02631"/>
    </source>
</evidence>
<dbReference type="Proteomes" id="UP001235966">
    <property type="component" value="Unassembled WGS sequence"/>
</dbReference>
<evidence type="ECO:0000313" key="10">
    <source>
        <dbReference type="Proteomes" id="UP001235966"/>
    </source>
</evidence>
<comment type="function">
    <text evidence="5">Modulates RecA activity.</text>
</comment>
<evidence type="ECO:0000256" key="4">
    <source>
        <dbReference type="ARBA" id="ARBA00022490"/>
    </source>
</evidence>
<dbReference type="EMBL" id="JAUSQW010000001">
    <property type="protein sequence ID" value="MDP9800273.1"/>
    <property type="molecule type" value="Genomic_DNA"/>
</dbReference>
<feature type="region of interest" description="Disordered" evidence="6">
    <location>
        <begin position="1"/>
        <end position="25"/>
    </location>
</feature>
<dbReference type="PANTHER" id="PTHR33602:SF1">
    <property type="entry name" value="REGULATORY PROTEIN RECX FAMILY PROTEIN"/>
    <property type="match status" value="1"/>
</dbReference>
<evidence type="ECO:0000313" key="9">
    <source>
        <dbReference type="EMBL" id="MDP9800273.1"/>
    </source>
</evidence>
<dbReference type="InterPro" id="IPR003783">
    <property type="entry name" value="Regulatory_RecX"/>
</dbReference>
<dbReference type="InterPro" id="IPR036388">
    <property type="entry name" value="WH-like_DNA-bd_sf"/>
</dbReference>
<name>A0ABT9N986_9ACTO</name>
<sequence>MVNYAEDADFRPRKRKNPREIAERKAARAAARSASDWRSLARDVVYRRLAVRDRSVAELRASLEKELVPEEFISETIQKFADANLVDDERFANGFVRARFESKVISRKALAHDLHKKGIVGERAEEALGQISDEDEQERANAFAVRKIRSMARFEPEVIKRRLFGALARRGFSPGQVMRAVEAAFESLGSDQADHR</sequence>
<evidence type="ECO:0000256" key="5">
    <source>
        <dbReference type="HAMAP-Rule" id="MF_01114"/>
    </source>
</evidence>
<reference evidence="9 10" key="1">
    <citation type="submission" date="2023-07" db="EMBL/GenBank/DDBJ databases">
        <title>Sequencing the genomes of 1000 actinobacteria strains.</title>
        <authorList>
            <person name="Klenk H.-P."/>
        </authorList>
    </citation>
    <scope>NUCLEOTIDE SEQUENCE [LARGE SCALE GENOMIC DNA]</scope>
    <source>
        <strain evidence="9 10">DSM 102162</strain>
    </source>
</reference>
<protein>
    <recommendedName>
        <fullName evidence="3 5">Regulatory protein RecX</fullName>
    </recommendedName>
</protein>
<comment type="caution">
    <text evidence="9">The sequence shown here is derived from an EMBL/GenBank/DDBJ whole genome shotgun (WGS) entry which is preliminary data.</text>
</comment>
<evidence type="ECO:0000259" key="8">
    <source>
        <dbReference type="Pfam" id="PF21981"/>
    </source>
</evidence>
<keyword evidence="4 5" id="KW-0963">Cytoplasm</keyword>
<keyword evidence="10" id="KW-1185">Reference proteome</keyword>
<comment type="subcellular location">
    <subcellularLocation>
        <location evidence="1 5">Cytoplasm</location>
    </subcellularLocation>
</comment>
<comment type="similarity">
    <text evidence="2 5">Belongs to the RecX family.</text>
</comment>
<evidence type="ECO:0000256" key="2">
    <source>
        <dbReference type="ARBA" id="ARBA00009695"/>
    </source>
</evidence>
<evidence type="ECO:0000256" key="3">
    <source>
        <dbReference type="ARBA" id="ARBA00018111"/>
    </source>
</evidence>
<proteinExistence type="inferred from homology"/>
<dbReference type="RefSeq" id="WP_278057669.1">
    <property type="nucleotide sequence ID" value="NZ_CP121247.1"/>
</dbReference>
<feature type="domain" description="RecX second three-helical" evidence="7">
    <location>
        <begin position="87"/>
        <end position="128"/>
    </location>
</feature>
<organism evidence="9 10">
    <name type="scientific">Arcanobacterium wilhelmae</name>
    <dbReference type="NCBI Taxonomy" id="1803177"/>
    <lineage>
        <taxon>Bacteria</taxon>
        <taxon>Bacillati</taxon>
        <taxon>Actinomycetota</taxon>
        <taxon>Actinomycetes</taxon>
        <taxon>Actinomycetales</taxon>
        <taxon>Actinomycetaceae</taxon>
        <taxon>Arcanobacterium</taxon>
    </lineage>
</organism>
<dbReference type="PANTHER" id="PTHR33602">
    <property type="entry name" value="REGULATORY PROTEIN RECX FAMILY PROTEIN"/>
    <property type="match status" value="1"/>
</dbReference>
<dbReference type="Gene3D" id="1.10.10.10">
    <property type="entry name" value="Winged helix-like DNA-binding domain superfamily/Winged helix DNA-binding domain"/>
    <property type="match status" value="3"/>
</dbReference>
<dbReference type="InterPro" id="IPR053925">
    <property type="entry name" value="RecX_HTH_3rd"/>
</dbReference>
<dbReference type="Pfam" id="PF02631">
    <property type="entry name" value="RecX_HTH2"/>
    <property type="match status" value="1"/>
</dbReference>
<dbReference type="HAMAP" id="MF_01114">
    <property type="entry name" value="RecX"/>
    <property type="match status" value="1"/>
</dbReference>
<evidence type="ECO:0000256" key="1">
    <source>
        <dbReference type="ARBA" id="ARBA00004496"/>
    </source>
</evidence>
<dbReference type="InterPro" id="IPR053924">
    <property type="entry name" value="RecX_HTH_2nd"/>
</dbReference>
<dbReference type="Pfam" id="PF21981">
    <property type="entry name" value="RecX_HTH3"/>
    <property type="match status" value="1"/>
</dbReference>
<feature type="domain" description="RecX third three-helical" evidence="8">
    <location>
        <begin position="134"/>
        <end position="181"/>
    </location>
</feature>
<accession>A0ABT9N986</accession>